<dbReference type="CDD" id="cd00609">
    <property type="entry name" value="AAT_like"/>
    <property type="match status" value="1"/>
</dbReference>
<keyword evidence="4" id="KW-1185">Reference proteome</keyword>
<dbReference type="PANTHER" id="PTHR46577">
    <property type="entry name" value="HTH-TYPE TRANSCRIPTIONAL REGULATORY PROTEIN GABR"/>
    <property type="match status" value="1"/>
</dbReference>
<dbReference type="AlphaFoldDB" id="A0A0R3MPE4"/>
<feature type="domain" description="N-acetyltransferase" evidence="2">
    <location>
        <begin position="418"/>
        <end position="566"/>
    </location>
</feature>
<evidence type="ECO:0000256" key="1">
    <source>
        <dbReference type="SAM" id="MobiDB-lite"/>
    </source>
</evidence>
<dbReference type="GO" id="GO:0016747">
    <property type="term" value="F:acyltransferase activity, transferring groups other than amino-acyl groups"/>
    <property type="evidence" value="ECO:0007669"/>
    <property type="project" value="InterPro"/>
</dbReference>
<dbReference type="SUPFAM" id="SSF55729">
    <property type="entry name" value="Acyl-CoA N-acyltransferases (Nat)"/>
    <property type="match status" value="1"/>
</dbReference>
<feature type="region of interest" description="Disordered" evidence="1">
    <location>
        <begin position="396"/>
        <end position="416"/>
    </location>
</feature>
<dbReference type="GO" id="GO:0030170">
    <property type="term" value="F:pyridoxal phosphate binding"/>
    <property type="evidence" value="ECO:0007669"/>
    <property type="project" value="InterPro"/>
</dbReference>
<dbReference type="InterPro" id="IPR015421">
    <property type="entry name" value="PyrdxlP-dep_Trfase_major"/>
</dbReference>
<dbReference type="InterPro" id="IPR016181">
    <property type="entry name" value="Acyl_CoA_acyltransferase"/>
</dbReference>
<dbReference type="PROSITE" id="PS51186">
    <property type="entry name" value="GNAT"/>
    <property type="match status" value="1"/>
</dbReference>
<dbReference type="InterPro" id="IPR015422">
    <property type="entry name" value="PyrdxlP-dep_Trfase_small"/>
</dbReference>
<dbReference type="InterPro" id="IPR004839">
    <property type="entry name" value="Aminotransferase_I/II_large"/>
</dbReference>
<dbReference type="PANTHER" id="PTHR46577:SF1">
    <property type="entry name" value="HTH-TYPE TRANSCRIPTIONAL REGULATORY PROTEIN GABR"/>
    <property type="match status" value="1"/>
</dbReference>
<sequence>MANHKIVARNNEMKDVSEITQTQPVSPKAMPIDFGRNFPPPSPVVQRALTNTLADLGGTNIADAIRFPRFMGTVGDREAGATWIGQRLGQKPDMERVVLANGSQSILAMLMARFVKPGGVLLTEELTYPAIKPLSALFGIELRAVSMDAEGIDPASLDRTCVELGDNARALYCMPTLHNPTSATMSEARRADIATVARRYDLWLFEDDIYGVLPEEAPPPLALYAPERSWYILGLSKSLAAQLRVAYVVGPNPDISRDAFWPGVRTTNWMVAPLVAEVASRWLANGIASEILRSVRAETLRRRALAASILPYIQTSPSAFNYHLWIELPKAWQLDAFVKAALDAGVVVGSGDSFAVNSQQGDRNFRIGLGVAPDQDELIRGLKTIASFLDAGRGSGVGPMEGQSRRSAAIDQSPPSDTDLRVCFISEEAGLDLRTSELAPAPAKPVPAYPYAKVLFHVGAYCGSILASVATFILEDMEPDQESQSSGRSWRVRGMATAKDFRHLGFASAVLYHGLREIRRRGGLVVWCNGRKTAGSFYRHNGFEQIGDERHVRGLPPHYRFKRAIGQPHYS</sequence>
<dbReference type="Gene3D" id="3.40.640.10">
    <property type="entry name" value="Type I PLP-dependent aspartate aminotransferase-like (Major domain)"/>
    <property type="match status" value="1"/>
</dbReference>
<name>A0A0R3MPE4_9BRAD</name>
<protein>
    <recommendedName>
        <fullName evidence="2">N-acetyltransferase domain-containing protein</fullName>
    </recommendedName>
</protein>
<dbReference type="Gene3D" id="3.40.630.30">
    <property type="match status" value="1"/>
</dbReference>
<accession>A0A0R3MPE4</accession>
<dbReference type="Pfam" id="PF00155">
    <property type="entry name" value="Aminotran_1_2"/>
    <property type="match status" value="1"/>
</dbReference>
<dbReference type="SUPFAM" id="SSF53383">
    <property type="entry name" value="PLP-dependent transferases"/>
    <property type="match status" value="1"/>
</dbReference>
<comment type="caution">
    <text evidence="3">The sequence shown here is derived from an EMBL/GenBank/DDBJ whole genome shotgun (WGS) entry which is preliminary data.</text>
</comment>
<evidence type="ECO:0000313" key="3">
    <source>
        <dbReference type="EMBL" id="KRR19392.1"/>
    </source>
</evidence>
<dbReference type="InterPro" id="IPR015424">
    <property type="entry name" value="PyrdxlP-dep_Trfase"/>
</dbReference>
<proteinExistence type="predicted"/>
<reference evidence="3 4" key="1">
    <citation type="submission" date="2014-03" db="EMBL/GenBank/DDBJ databases">
        <title>Bradyrhizobium valentinum sp. nov., isolated from effective nodules of Lupinus mariae-josephae, a lupine endemic of basic-lime soils in Eastern Spain.</title>
        <authorList>
            <person name="Duran D."/>
            <person name="Rey L."/>
            <person name="Navarro A."/>
            <person name="Busquets A."/>
            <person name="Imperial J."/>
            <person name="Ruiz-Argueso T."/>
        </authorList>
    </citation>
    <scope>NUCLEOTIDE SEQUENCE [LARGE SCALE GENOMIC DNA]</scope>
    <source>
        <strain evidence="3 4">Ro19</strain>
    </source>
</reference>
<evidence type="ECO:0000313" key="4">
    <source>
        <dbReference type="Proteomes" id="UP000052023"/>
    </source>
</evidence>
<gene>
    <name evidence="3" type="ORF">CQ13_33750</name>
</gene>
<evidence type="ECO:0000259" key="2">
    <source>
        <dbReference type="PROSITE" id="PS51186"/>
    </source>
</evidence>
<dbReference type="Proteomes" id="UP000052023">
    <property type="component" value="Unassembled WGS sequence"/>
</dbReference>
<dbReference type="Gene3D" id="3.90.1150.10">
    <property type="entry name" value="Aspartate Aminotransferase, domain 1"/>
    <property type="match status" value="1"/>
</dbReference>
<organism evidence="3 4">
    <name type="scientific">Bradyrhizobium retamae</name>
    <dbReference type="NCBI Taxonomy" id="1300035"/>
    <lineage>
        <taxon>Bacteria</taxon>
        <taxon>Pseudomonadati</taxon>
        <taxon>Pseudomonadota</taxon>
        <taxon>Alphaproteobacteria</taxon>
        <taxon>Hyphomicrobiales</taxon>
        <taxon>Nitrobacteraceae</taxon>
        <taxon>Bradyrhizobium</taxon>
    </lineage>
</organism>
<dbReference type="InterPro" id="IPR000182">
    <property type="entry name" value="GNAT_dom"/>
</dbReference>
<dbReference type="InterPro" id="IPR051446">
    <property type="entry name" value="HTH_trans_reg/aminotransferase"/>
</dbReference>
<dbReference type="EMBL" id="LLYA01000186">
    <property type="protein sequence ID" value="KRR19392.1"/>
    <property type="molecule type" value="Genomic_DNA"/>
</dbReference>